<reference evidence="2 3" key="1">
    <citation type="submission" date="2020-07" db="EMBL/GenBank/DDBJ databases">
        <title>Thermogemmata thermophila gen. nov., sp. nov., a novel moderate thermophilic planctomycete from a Kamchatka hot spring.</title>
        <authorList>
            <person name="Elcheninov A.G."/>
            <person name="Podosokorskaya O.A."/>
            <person name="Kovaleva O.L."/>
            <person name="Novikov A."/>
            <person name="Bonch-Osmolovskaya E.A."/>
            <person name="Toshchakov S.V."/>
            <person name="Kublanov I.V."/>
        </authorList>
    </citation>
    <scope>NUCLEOTIDE SEQUENCE [LARGE SCALE GENOMIC DNA]</scope>
    <source>
        <strain evidence="2 3">2918</strain>
    </source>
</reference>
<keyword evidence="3" id="KW-1185">Reference proteome</keyword>
<dbReference type="EMBL" id="JACEFB010000002">
    <property type="protein sequence ID" value="MBA2225617.1"/>
    <property type="molecule type" value="Genomic_DNA"/>
</dbReference>
<evidence type="ECO:0000313" key="3">
    <source>
        <dbReference type="Proteomes" id="UP000542342"/>
    </source>
</evidence>
<proteinExistence type="predicted"/>
<name>A0A7V8VCQ6_9BACT</name>
<dbReference type="InterPro" id="IPR041129">
    <property type="entry name" value="CdiI_2"/>
</dbReference>
<comment type="caution">
    <text evidence="2">The sequence shown here is derived from an EMBL/GenBank/DDBJ whole genome shotgun (WGS) entry which is preliminary data.</text>
</comment>
<evidence type="ECO:0000259" key="1">
    <source>
        <dbReference type="Pfam" id="PF18593"/>
    </source>
</evidence>
<organism evidence="2 3">
    <name type="scientific">Thermogemmata fonticola</name>
    <dbReference type="NCBI Taxonomy" id="2755323"/>
    <lineage>
        <taxon>Bacteria</taxon>
        <taxon>Pseudomonadati</taxon>
        <taxon>Planctomycetota</taxon>
        <taxon>Planctomycetia</taxon>
        <taxon>Gemmatales</taxon>
        <taxon>Gemmataceae</taxon>
        <taxon>Thermogemmata</taxon>
    </lineage>
</organism>
<dbReference type="Pfam" id="PF18593">
    <property type="entry name" value="CdiI_2"/>
    <property type="match status" value="1"/>
</dbReference>
<protein>
    <recommendedName>
        <fullName evidence="1">CdiI immunity protein domain-containing protein</fullName>
    </recommendedName>
</protein>
<accession>A0A7V8VCQ6</accession>
<dbReference type="AlphaFoldDB" id="A0A7V8VCQ6"/>
<dbReference type="RefSeq" id="WP_194537026.1">
    <property type="nucleotide sequence ID" value="NZ_JACEFB010000002.1"/>
</dbReference>
<dbReference type="Proteomes" id="UP000542342">
    <property type="component" value="Unassembled WGS sequence"/>
</dbReference>
<feature type="domain" description="CdiI immunity protein" evidence="1">
    <location>
        <begin position="6"/>
        <end position="97"/>
    </location>
</feature>
<evidence type="ECO:0000313" key="2">
    <source>
        <dbReference type="EMBL" id="MBA2225617.1"/>
    </source>
</evidence>
<sequence>MRAKEKYPHLWQFLAGYFHQDFLDDYESPDAAIAAFISEHTPDEIRTVCKELDEVIPLMEQMEDPHKFFSVDLGCEYYTRADGLTEVEWLRHVRKQLGCDQL</sequence>
<gene>
    <name evidence="2" type="ORF">H0921_05505</name>
</gene>